<sequence>MIKVKNSLQFIGIVILGMVGVIICSLIITNVMNVFGIAASSMGMILLTWSAMLIGFGIIPTFLLRRKYSITKLEVGFGPISVLEIIICLFIIGITFLYIVIGRNITNVILFTIAIFQNIGVAIFEEYFSKGILFFIAKKITSNKVIIVLICSCVFAFVLHSSDSFMTNLEYRLPMSVILGVCYLKTNNLYLPITLHLVNNLLATSLLK</sequence>
<keyword evidence="1" id="KW-0472">Membrane</keyword>
<dbReference type="GO" id="GO:0004175">
    <property type="term" value="F:endopeptidase activity"/>
    <property type="evidence" value="ECO:0007669"/>
    <property type="project" value="UniProtKB-ARBA"/>
</dbReference>
<dbReference type="Pfam" id="PF02517">
    <property type="entry name" value="Rce1-like"/>
    <property type="match status" value="1"/>
</dbReference>
<feature type="transmembrane region" description="Helical" evidence="1">
    <location>
        <begin position="7"/>
        <end position="28"/>
    </location>
</feature>
<name>A0A839JX85_9FIRM</name>
<dbReference type="GO" id="GO:0006508">
    <property type="term" value="P:proteolysis"/>
    <property type="evidence" value="ECO:0007669"/>
    <property type="project" value="UniProtKB-KW"/>
</dbReference>
<keyword evidence="1" id="KW-1133">Transmembrane helix</keyword>
<dbReference type="EMBL" id="JACEGA010000001">
    <property type="protein sequence ID" value="MBB2181884.1"/>
    <property type="molecule type" value="Genomic_DNA"/>
</dbReference>
<feature type="transmembrane region" description="Helical" evidence="1">
    <location>
        <begin position="105"/>
        <end position="124"/>
    </location>
</feature>
<dbReference type="RefSeq" id="WP_228351625.1">
    <property type="nucleotide sequence ID" value="NZ_JACEGA010000001.1"/>
</dbReference>
<protein>
    <submittedName>
        <fullName evidence="3">CPBP family intramembrane metalloprotease</fullName>
    </submittedName>
</protein>
<keyword evidence="1" id="KW-0812">Transmembrane</keyword>
<evidence type="ECO:0000256" key="1">
    <source>
        <dbReference type="SAM" id="Phobius"/>
    </source>
</evidence>
<feature type="transmembrane region" description="Helical" evidence="1">
    <location>
        <begin position="145"/>
        <end position="169"/>
    </location>
</feature>
<evidence type="ECO:0000313" key="4">
    <source>
        <dbReference type="Proteomes" id="UP000574276"/>
    </source>
</evidence>
<accession>A0A839JX85</accession>
<dbReference type="GO" id="GO:0080120">
    <property type="term" value="P:CAAX-box protein maturation"/>
    <property type="evidence" value="ECO:0007669"/>
    <property type="project" value="UniProtKB-ARBA"/>
</dbReference>
<reference evidence="3 4" key="1">
    <citation type="submission" date="2020-07" db="EMBL/GenBank/DDBJ databases">
        <title>Characterization and genome sequencing of isolate MD1, a novel member within the family Lachnospiraceae.</title>
        <authorList>
            <person name="Rettenmaier R."/>
            <person name="Di Bello L."/>
            <person name="Zinser C."/>
            <person name="Scheitz K."/>
            <person name="Liebl W."/>
            <person name="Zverlov V."/>
        </authorList>
    </citation>
    <scope>NUCLEOTIDE SEQUENCE [LARGE SCALE GENOMIC DNA]</scope>
    <source>
        <strain evidence="3 4">MD1</strain>
    </source>
</reference>
<dbReference type="InterPro" id="IPR003675">
    <property type="entry name" value="Rce1/LyrA-like_dom"/>
</dbReference>
<comment type="caution">
    <text evidence="3">The sequence shown here is derived from an EMBL/GenBank/DDBJ whole genome shotgun (WGS) entry which is preliminary data.</text>
</comment>
<keyword evidence="4" id="KW-1185">Reference proteome</keyword>
<feature type="transmembrane region" description="Helical" evidence="1">
    <location>
        <begin position="34"/>
        <end position="63"/>
    </location>
</feature>
<evidence type="ECO:0000259" key="2">
    <source>
        <dbReference type="Pfam" id="PF02517"/>
    </source>
</evidence>
<dbReference type="Proteomes" id="UP000574276">
    <property type="component" value="Unassembled WGS sequence"/>
</dbReference>
<dbReference type="GO" id="GO:0008237">
    <property type="term" value="F:metallopeptidase activity"/>
    <property type="evidence" value="ECO:0007669"/>
    <property type="project" value="UniProtKB-KW"/>
</dbReference>
<organism evidence="3 4">
    <name type="scientific">Variimorphobacter saccharofermentans</name>
    <dbReference type="NCBI Taxonomy" id="2755051"/>
    <lineage>
        <taxon>Bacteria</taxon>
        <taxon>Bacillati</taxon>
        <taxon>Bacillota</taxon>
        <taxon>Clostridia</taxon>
        <taxon>Lachnospirales</taxon>
        <taxon>Lachnospiraceae</taxon>
        <taxon>Variimorphobacter</taxon>
    </lineage>
</organism>
<dbReference type="AlphaFoldDB" id="A0A839JX85"/>
<feature type="domain" description="CAAX prenyl protease 2/Lysostaphin resistance protein A-like" evidence="2">
    <location>
        <begin position="111"/>
        <end position="202"/>
    </location>
</feature>
<feature type="transmembrane region" description="Helical" evidence="1">
    <location>
        <begin position="75"/>
        <end position="99"/>
    </location>
</feature>
<gene>
    <name evidence="3" type="ORF">H0486_03225</name>
</gene>
<keyword evidence="3" id="KW-0482">Metalloprotease</keyword>
<proteinExistence type="predicted"/>
<keyword evidence="3" id="KW-0645">Protease</keyword>
<keyword evidence="3" id="KW-0378">Hydrolase</keyword>
<evidence type="ECO:0000313" key="3">
    <source>
        <dbReference type="EMBL" id="MBB2181884.1"/>
    </source>
</evidence>